<dbReference type="Proteomes" id="UP001591681">
    <property type="component" value="Unassembled WGS sequence"/>
</dbReference>
<dbReference type="SUPFAM" id="SSF48726">
    <property type="entry name" value="Immunoglobulin"/>
    <property type="match status" value="1"/>
</dbReference>
<name>A0ABD1J0Q2_9TELE</name>
<comment type="subcellular location">
    <subcellularLocation>
        <location evidence="1">Membrane</location>
    </subcellularLocation>
</comment>
<dbReference type="Gene3D" id="2.60.40.10">
    <property type="entry name" value="Immunoglobulins"/>
    <property type="match status" value="1"/>
</dbReference>
<dbReference type="GO" id="GO:0016020">
    <property type="term" value="C:membrane"/>
    <property type="evidence" value="ECO:0007669"/>
    <property type="project" value="UniProtKB-SubCell"/>
</dbReference>
<evidence type="ECO:0000259" key="4">
    <source>
        <dbReference type="PROSITE" id="PS50835"/>
    </source>
</evidence>
<dbReference type="InterPro" id="IPR036179">
    <property type="entry name" value="Ig-like_dom_sf"/>
</dbReference>
<dbReference type="InterPro" id="IPR007110">
    <property type="entry name" value="Ig-like_dom"/>
</dbReference>
<comment type="caution">
    <text evidence="5">The sequence shown here is derived from an EMBL/GenBank/DDBJ whole genome shotgun (WGS) entry which is preliminary data.</text>
</comment>
<proteinExistence type="predicted"/>
<dbReference type="InterPro" id="IPR050504">
    <property type="entry name" value="IgSF_BTN/MOG"/>
</dbReference>
<dbReference type="InterPro" id="IPR013783">
    <property type="entry name" value="Ig-like_fold"/>
</dbReference>
<evidence type="ECO:0000313" key="5">
    <source>
        <dbReference type="EMBL" id="KAL2080786.1"/>
    </source>
</evidence>
<dbReference type="PANTHER" id="PTHR24100">
    <property type="entry name" value="BUTYROPHILIN"/>
    <property type="match status" value="1"/>
</dbReference>
<gene>
    <name evidence="5" type="ORF">ACEWY4_022639</name>
</gene>
<sequence>MVPDRQLQVVVGQSAVLPCLLPSPPVSLSGVRVDWYSEDTRQAGQEKDLRCAGDPEDEKVGRTLVVFVFNKGREDFKYQSPLYQNRTSLFRSQLLSGNFSVKIHNVSEHDNHRTFQCAALHDGRPKYLSNVTLHVVRKRDDAAINSGADSSCWCISITAAVVCLVLQML</sequence>
<reference evidence="5 6" key="1">
    <citation type="submission" date="2024-09" db="EMBL/GenBank/DDBJ databases">
        <title>A chromosome-level genome assembly of Gray's grenadier anchovy, Coilia grayii.</title>
        <authorList>
            <person name="Fu Z."/>
        </authorList>
    </citation>
    <scope>NUCLEOTIDE SEQUENCE [LARGE SCALE GENOMIC DNA]</scope>
    <source>
        <strain evidence="5">G4</strain>
        <tissue evidence="5">Muscle</tissue>
    </source>
</reference>
<dbReference type="InterPro" id="IPR013106">
    <property type="entry name" value="Ig_V-set"/>
</dbReference>
<evidence type="ECO:0000313" key="6">
    <source>
        <dbReference type="Proteomes" id="UP001591681"/>
    </source>
</evidence>
<keyword evidence="3" id="KW-0393">Immunoglobulin domain</keyword>
<dbReference type="AlphaFoldDB" id="A0ABD1J0Q2"/>
<keyword evidence="6" id="KW-1185">Reference proteome</keyword>
<dbReference type="PROSITE" id="PS50835">
    <property type="entry name" value="IG_LIKE"/>
    <property type="match status" value="1"/>
</dbReference>
<dbReference type="SMART" id="SM00409">
    <property type="entry name" value="IG"/>
    <property type="match status" value="1"/>
</dbReference>
<evidence type="ECO:0000256" key="1">
    <source>
        <dbReference type="ARBA" id="ARBA00004370"/>
    </source>
</evidence>
<evidence type="ECO:0000256" key="2">
    <source>
        <dbReference type="ARBA" id="ARBA00023136"/>
    </source>
</evidence>
<protein>
    <recommendedName>
        <fullName evidence="4">Ig-like domain-containing protein</fullName>
    </recommendedName>
</protein>
<dbReference type="Pfam" id="PF07686">
    <property type="entry name" value="V-set"/>
    <property type="match status" value="1"/>
</dbReference>
<accession>A0ABD1J0Q2</accession>
<dbReference type="PANTHER" id="PTHR24100:SF151">
    <property type="entry name" value="ICOS LIGAND"/>
    <property type="match status" value="1"/>
</dbReference>
<keyword evidence="2" id="KW-0472">Membrane</keyword>
<dbReference type="InterPro" id="IPR003599">
    <property type="entry name" value="Ig_sub"/>
</dbReference>
<evidence type="ECO:0000256" key="3">
    <source>
        <dbReference type="ARBA" id="ARBA00023319"/>
    </source>
</evidence>
<organism evidence="5 6">
    <name type="scientific">Coilia grayii</name>
    <name type="common">Gray's grenadier anchovy</name>
    <dbReference type="NCBI Taxonomy" id="363190"/>
    <lineage>
        <taxon>Eukaryota</taxon>
        <taxon>Metazoa</taxon>
        <taxon>Chordata</taxon>
        <taxon>Craniata</taxon>
        <taxon>Vertebrata</taxon>
        <taxon>Euteleostomi</taxon>
        <taxon>Actinopterygii</taxon>
        <taxon>Neopterygii</taxon>
        <taxon>Teleostei</taxon>
        <taxon>Clupei</taxon>
        <taxon>Clupeiformes</taxon>
        <taxon>Clupeoidei</taxon>
        <taxon>Engraulidae</taxon>
        <taxon>Coilinae</taxon>
        <taxon>Coilia</taxon>
    </lineage>
</organism>
<dbReference type="EMBL" id="JBHFQA010000020">
    <property type="protein sequence ID" value="KAL2080786.1"/>
    <property type="molecule type" value="Genomic_DNA"/>
</dbReference>
<feature type="domain" description="Ig-like" evidence="4">
    <location>
        <begin position="1"/>
        <end position="134"/>
    </location>
</feature>